<dbReference type="InterPro" id="IPR001509">
    <property type="entry name" value="Epimerase_deHydtase"/>
</dbReference>
<dbReference type="SUPFAM" id="SSF51735">
    <property type="entry name" value="NAD(P)-binding Rossmann-fold domains"/>
    <property type="match status" value="1"/>
</dbReference>
<dbReference type="Proteomes" id="UP000886289">
    <property type="component" value="Unassembled WGS sequence"/>
</dbReference>
<comment type="similarity">
    <text evidence="1">Belongs to the NAD(P)-dependent epimerase/dehydratase family.</text>
</comment>
<reference evidence="3" key="1">
    <citation type="journal article" date="2020" name="mSystems">
        <title>Genome- and Community-Level Interaction Insights into Carbon Utilization and Element Cycling Functions of Hydrothermarchaeota in Hydrothermal Sediment.</title>
        <authorList>
            <person name="Zhou Z."/>
            <person name="Liu Y."/>
            <person name="Xu W."/>
            <person name="Pan J."/>
            <person name="Luo Z.H."/>
            <person name="Li M."/>
        </authorList>
    </citation>
    <scope>NUCLEOTIDE SEQUENCE [LARGE SCALE GENOMIC DNA]</scope>
    <source>
        <strain evidence="3">HyVt-233</strain>
    </source>
</reference>
<dbReference type="Gene3D" id="3.90.25.10">
    <property type="entry name" value="UDP-galactose 4-epimerase, domain 1"/>
    <property type="match status" value="1"/>
</dbReference>
<organism evidence="3">
    <name type="scientific">Desulfofervidus auxilii</name>
    <dbReference type="NCBI Taxonomy" id="1621989"/>
    <lineage>
        <taxon>Bacteria</taxon>
        <taxon>Pseudomonadati</taxon>
        <taxon>Thermodesulfobacteriota</taxon>
        <taxon>Candidatus Desulfofervidia</taxon>
        <taxon>Candidatus Desulfofervidales</taxon>
        <taxon>Candidatus Desulfofervidaceae</taxon>
        <taxon>Candidatus Desulfofervidus</taxon>
    </lineage>
</organism>
<protein>
    <submittedName>
        <fullName evidence="3">NAD-dependent epimerase/dehydratase family protein</fullName>
    </submittedName>
</protein>
<dbReference type="EMBL" id="DRBS01000077">
    <property type="protein sequence ID" value="HDD43632.1"/>
    <property type="molecule type" value="Genomic_DNA"/>
</dbReference>
<comment type="caution">
    <text evidence="3">The sequence shown here is derived from an EMBL/GenBank/DDBJ whole genome shotgun (WGS) entry which is preliminary data.</text>
</comment>
<dbReference type="PANTHER" id="PTHR43000">
    <property type="entry name" value="DTDP-D-GLUCOSE 4,6-DEHYDRATASE-RELATED"/>
    <property type="match status" value="1"/>
</dbReference>
<accession>A0A7C0Y964</accession>
<evidence type="ECO:0000313" key="3">
    <source>
        <dbReference type="EMBL" id="HDD43632.1"/>
    </source>
</evidence>
<dbReference type="InterPro" id="IPR036291">
    <property type="entry name" value="NAD(P)-bd_dom_sf"/>
</dbReference>
<dbReference type="AlphaFoldDB" id="A0A7C0Y964"/>
<evidence type="ECO:0000259" key="2">
    <source>
        <dbReference type="Pfam" id="PF01370"/>
    </source>
</evidence>
<feature type="domain" description="NAD-dependent epimerase/dehydratase" evidence="2">
    <location>
        <begin position="2"/>
        <end position="230"/>
    </location>
</feature>
<proteinExistence type="inferred from homology"/>
<dbReference type="Gene3D" id="3.40.50.720">
    <property type="entry name" value="NAD(P)-binding Rossmann-like Domain"/>
    <property type="match status" value="1"/>
</dbReference>
<name>A0A7C0Y964_DESA2</name>
<evidence type="ECO:0000256" key="1">
    <source>
        <dbReference type="ARBA" id="ARBA00007637"/>
    </source>
</evidence>
<dbReference type="Pfam" id="PF01370">
    <property type="entry name" value="Epimerase"/>
    <property type="match status" value="1"/>
</dbReference>
<sequence length="302" mass="34087">MILITGAAGFIGKNLVLFLQKRKIDFCATDIYDDYFLSDVSYSKLDITDRETVFDLISSLKPDFIIHLSAHPLPASIKDPYINAKVNILGTLNILDAMKEYKVKKIVFTSASSLVGEVQKNPVSEDHPCTPKTPYGVSKYAVEHFLRVYYELYGLNYVVFRLFNVYGPYQYPESGALIPVVMKRILNDEDVYIFGDGSSARDFIFVGDVVSFLVKALENEKVTNVILNLGTGKLTSIKDLIYLVAKVLEKSPKIVYKPARPGEITNFSADVTNLKRYIRELPSTSLDRGLTLTYSWFKKEVI</sequence>
<gene>
    <name evidence="3" type="ORF">ENG63_02045</name>
</gene>